<dbReference type="STRING" id="1314800.A0A1B7NEW5"/>
<accession>A0A1B7NEW5</accession>
<evidence type="ECO:0008006" key="3">
    <source>
        <dbReference type="Google" id="ProtNLM"/>
    </source>
</evidence>
<sequence length="137" mass="15139">MALGESPLCSVIREAEEASLCPESDYVSDNICPIGRVTFSHRSLAKWLLPGLYYMYDLALPADLSVRPDTNYEDGEVDHFELLSAQECLEKLAAREFKPSSGLAVVDFLCRHGAYATRNEEVRGAVLRGDLVLSIPC</sequence>
<dbReference type="Gene3D" id="3.90.79.10">
    <property type="entry name" value="Nucleoside Triphosphate Pyrophosphohydrolase"/>
    <property type="match status" value="1"/>
</dbReference>
<protein>
    <recommendedName>
        <fullName evidence="3">Nudix hydrolase domain-containing protein</fullName>
    </recommendedName>
</protein>
<keyword evidence="2" id="KW-1185">Reference proteome</keyword>
<dbReference type="InterPro" id="IPR015797">
    <property type="entry name" value="NUDIX_hydrolase-like_dom_sf"/>
</dbReference>
<dbReference type="EMBL" id="KV448138">
    <property type="protein sequence ID" value="OAX43406.1"/>
    <property type="molecule type" value="Genomic_DNA"/>
</dbReference>
<name>A0A1B7NEW5_9AGAM</name>
<dbReference type="Proteomes" id="UP000092154">
    <property type="component" value="Unassembled WGS sequence"/>
</dbReference>
<dbReference type="SUPFAM" id="SSF55811">
    <property type="entry name" value="Nudix"/>
    <property type="match status" value="1"/>
</dbReference>
<proteinExistence type="predicted"/>
<organism evidence="1 2">
    <name type="scientific">Rhizopogon vinicolor AM-OR11-026</name>
    <dbReference type="NCBI Taxonomy" id="1314800"/>
    <lineage>
        <taxon>Eukaryota</taxon>
        <taxon>Fungi</taxon>
        <taxon>Dikarya</taxon>
        <taxon>Basidiomycota</taxon>
        <taxon>Agaricomycotina</taxon>
        <taxon>Agaricomycetes</taxon>
        <taxon>Agaricomycetidae</taxon>
        <taxon>Boletales</taxon>
        <taxon>Suillineae</taxon>
        <taxon>Rhizopogonaceae</taxon>
        <taxon>Rhizopogon</taxon>
    </lineage>
</organism>
<dbReference type="InParanoid" id="A0A1B7NEW5"/>
<evidence type="ECO:0000313" key="2">
    <source>
        <dbReference type="Proteomes" id="UP000092154"/>
    </source>
</evidence>
<dbReference type="OrthoDB" id="10261522at2759"/>
<dbReference type="AlphaFoldDB" id="A0A1B7NEW5"/>
<reference evidence="1 2" key="1">
    <citation type="submission" date="2016-06" db="EMBL/GenBank/DDBJ databases">
        <title>Comparative genomics of the ectomycorrhizal sister species Rhizopogon vinicolor and Rhizopogon vesiculosus (Basidiomycota: Boletales) reveals a divergence of the mating type B locus.</title>
        <authorList>
            <consortium name="DOE Joint Genome Institute"/>
            <person name="Mujic A.B."/>
            <person name="Kuo A."/>
            <person name="Tritt A."/>
            <person name="Lipzen A."/>
            <person name="Chen C."/>
            <person name="Johnson J."/>
            <person name="Sharma A."/>
            <person name="Barry K."/>
            <person name="Grigoriev I.V."/>
            <person name="Spatafora J.W."/>
        </authorList>
    </citation>
    <scope>NUCLEOTIDE SEQUENCE [LARGE SCALE GENOMIC DNA]</scope>
    <source>
        <strain evidence="1 2">AM-OR11-026</strain>
    </source>
</reference>
<gene>
    <name evidence="1" type="ORF">K503DRAFT_154235</name>
</gene>
<evidence type="ECO:0000313" key="1">
    <source>
        <dbReference type="EMBL" id="OAX43406.1"/>
    </source>
</evidence>